<sequence>MEAKEEISDTDSGIILHSGLDSPIIVTKDVNTHTRAVKLKRQSLQDRLELCILELKKLCIREAELTGHLCSDYPLLPGEKPPQIRKRIGAAFKLDEQSILHRHEDSELCSVEAKLALQQQIYAAAHRLCREEHLNKAVKKSRMQQCKREEQKLKELQDSVFQLHLEHGRSSPQSSIITQKHHGTSDNSSLSDSAVLDEEELMSHSSQASSEPPSITEFHSLKHLSLNSSDPLLHPPEPSPSPHQPPLKHLHRCHSPLLEYDPAPIQNSPWKESSLDQPYQKQKSSHSSSTSSSPAVTSTLPPLETCLQEVDLQVQIPKHTTLRHSQSHSTPSTPEMHLRRVLSLRVPSSEPPNNAERDRGRSHGPRRRLTDVISMTPEHSPITLAKGNPLHHSSLEDRNSEQLLAPSYTSSPCQVLLAEPEQLCHAQHRHNCSNHISLSYVTHSYHKISSAQLSPRLYRGYIDEGRDHDMDLSRTRIRRQPSPCTNGHYSYWHEEMPLYQQGGRLIPHHLKLSRAPSFKEYPQHPSRALPRQVVSDELKSWHQRCHLRPQSLDRQGAVHIRNRPLHELPFSHQHDFYDQIPQRTADRTPVNWYEEEDQEILKRRRSGFLYSVGRLSTLGVTKKTK</sequence>
<dbReference type="GO" id="GO:0005737">
    <property type="term" value="C:cytoplasm"/>
    <property type="evidence" value="ECO:0007669"/>
    <property type="project" value="UniProtKB-SubCell"/>
</dbReference>
<evidence type="ECO:0000256" key="2">
    <source>
        <dbReference type="ARBA" id="ARBA00022490"/>
    </source>
</evidence>
<name>A0A2D0PJK6_ICTPU</name>
<dbReference type="InterPro" id="IPR021774">
    <property type="entry name" value="CUPID"/>
</dbReference>
<dbReference type="RefSeq" id="XP_017305558.2">
    <property type="nucleotide sequence ID" value="XM_017450069.3"/>
</dbReference>
<dbReference type="PANTHER" id="PTHR16093">
    <property type="entry name" value="COILED-COIL DOMAIN-CONTAINING PROTEIN 120 FAMILY MEMBER"/>
    <property type="match status" value="1"/>
</dbReference>
<keyword evidence="2" id="KW-0963">Cytoplasm</keyword>
<evidence type="ECO:0000256" key="5">
    <source>
        <dbReference type="SAM" id="MobiDB-lite"/>
    </source>
</evidence>
<feature type="compositionally biased region" description="Polar residues" evidence="5">
    <location>
        <begin position="265"/>
        <end position="282"/>
    </location>
</feature>
<evidence type="ECO:0000256" key="1">
    <source>
        <dbReference type="ARBA" id="ARBA00004496"/>
    </source>
</evidence>
<reference evidence="8 9" key="2">
    <citation type="submission" date="2025-04" db="UniProtKB">
        <authorList>
            <consortium name="RefSeq"/>
        </authorList>
    </citation>
    <scope>IDENTIFICATION</scope>
    <source>
        <tissue evidence="8 9">Blood</tissue>
    </source>
</reference>
<dbReference type="OrthoDB" id="10063592at2759"/>
<dbReference type="RefSeq" id="XP_017305556.2">
    <property type="nucleotide sequence ID" value="XM_017450067.3"/>
</dbReference>
<evidence type="ECO:0000313" key="7">
    <source>
        <dbReference type="Proteomes" id="UP000221080"/>
    </source>
</evidence>
<evidence type="ECO:0000313" key="8">
    <source>
        <dbReference type="RefSeq" id="XP_017305555.2"/>
    </source>
</evidence>
<accession>A0A2D0PJK6</accession>
<dbReference type="KEGG" id="ipu:108254772"/>
<evidence type="ECO:0000256" key="3">
    <source>
        <dbReference type="ARBA" id="ARBA00023054"/>
    </source>
</evidence>
<dbReference type="Pfam" id="PF11819">
    <property type="entry name" value="CUPID"/>
    <property type="match status" value="1"/>
</dbReference>
<evidence type="ECO:0000313" key="11">
    <source>
        <dbReference type="RefSeq" id="XP_017305558.2"/>
    </source>
</evidence>
<evidence type="ECO:0000259" key="6">
    <source>
        <dbReference type="Pfam" id="PF11819"/>
    </source>
</evidence>
<evidence type="ECO:0000313" key="12">
    <source>
        <dbReference type="RefSeq" id="XP_017305559.2"/>
    </source>
</evidence>
<keyword evidence="7" id="KW-1185">Reference proteome</keyword>
<dbReference type="RefSeq" id="XP_017305555.2">
    <property type="nucleotide sequence ID" value="XM_017450066.3"/>
</dbReference>
<feature type="region of interest" description="Disordered" evidence="5">
    <location>
        <begin position="344"/>
        <end position="371"/>
    </location>
</feature>
<feature type="compositionally biased region" description="Pro residues" evidence="5">
    <location>
        <begin position="233"/>
        <end position="245"/>
    </location>
</feature>
<dbReference type="AlphaFoldDB" id="A0A2D0PJK6"/>
<dbReference type="GO" id="GO:0034334">
    <property type="term" value="P:adherens junction maintenance"/>
    <property type="evidence" value="ECO:0007669"/>
    <property type="project" value="TreeGrafter"/>
</dbReference>
<dbReference type="CTD" id="563192"/>
<dbReference type="GeneTree" id="ENSGT00940000154102"/>
<dbReference type="RefSeq" id="XP_017305557.2">
    <property type="nucleotide sequence ID" value="XM_017450068.3"/>
</dbReference>
<evidence type="ECO:0000313" key="9">
    <source>
        <dbReference type="RefSeq" id="XP_017305556.2"/>
    </source>
</evidence>
<feature type="region of interest" description="Disordered" evidence="5">
    <location>
        <begin position="167"/>
        <end position="299"/>
    </location>
</feature>
<dbReference type="InterPro" id="IPR043447">
    <property type="entry name" value="CCDC120/INAVA"/>
</dbReference>
<gene>
    <name evidence="8 9 10 11 12" type="primary">inavab</name>
</gene>
<organism evidence="7 9">
    <name type="scientific">Ictalurus punctatus</name>
    <name type="common">Channel catfish</name>
    <name type="synonym">Silurus punctatus</name>
    <dbReference type="NCBI Taxonomy" id="7998"/>
    <lineage>
        <taxon>Eukaryota</taxon>
        <taxon>Metazoa</taxon>
        <taxon>Chordata</taxon>
        <taxon>Craniata</taxon>
        <taxon>Vertebrata</taxon>
        <taxon>Euteleostomi</taxon>
        <taxon>Actinopterygii</taxon>
        <taxon>Neopterygii</taxon>
        <taxon>Teleostei</taxon>
        <taxon>Ostariophysi</taxon>
        <taxon>Siluriformes</taxon>
        <taxon>Ictaluridae</taxon>
        <taxon>Ictalurus</taxon>
    </lineage>
</organism>
<feature type="compositionally biased region" description="Low complexity" evidence="5">
    <location>
        <begin position="203"/>
        <end position="214"/>
    </location>
</feature>
<feature type="compositionally biased region" description="Low complexity" evidence="5">
    <location>
        <begin position="285"/>
        <end position="299"/>
    </location>
</feature>
<dbReference type="RefSeq" id="XP_017305559.2">
    <property type="nucleotide sequence ID" value="XM_017450070.3"/>
</dbReference>
<dbReference type="Proteomes" id="UP000221080">
    <property type="component" value="Chromosome 21"/>
</dbReference>
<dbReference type="GO" id="GO:0031398">
    <property type="term" value="P:positive regulation of protein ubiquitination"/>
    <property type="evidence" value="ECO:0007669"/>
    <property type="project" value="TreeGrafter"/>
</dbReference>
<feature type="coiled-coil region" evidence="4">
    <location>
        <begin position="139"/>
        <end position="166"/>
    </location>
</feature>
<reference evidence="7" key="1">
    <citation type="journal article" date="2016" name="Nat. Commun.">
        <title>The channel catfish genome sequence provides insights into the evolution of scale formation in teleosts.</title>
        <authorList>
            <person name="Liu Z."/>
            <person name="Liu S."/>
            <person name="Yao J."/>
            <person name="Bao L."/>
            <person name="Zhang J."/>
            <person name="Li Y."/>
            <person name="Jiang C."/>
            <person name="Sun L."/>
            <person name="Wang R."/>
            <person name="Zhang Y."/>
            <person name="Zhou T."/>
            <person name="Zeng Q."/>
            <person name="Fu Q."/>
            <person name="Gao S."/>
            <person name="Li N."/>
            <person name="Koren S."/>
            <person name="Jiang Y."/>
            <person name="Zimin A."/>
            <person name="Xu P."/>
            <person name="Phillippy A.M."/>
            <person name="Geng X."/>
            <person name="Song L."/>
            <person name="Sun F."/>
            <person name="Li C."/>
            <person name="Wang X."/>
            <person name="Chen A."/>
            <person name="Jin Y."/>
            <person name="Yuan Z."/>
            <person name="Yang Y."/>
            <person name="Tan S."/>
            <person name="Peatman E."/>
            <person name="Lu J."/>
            <person name="Qin Z."/>
            <person name="Dunham R."/>
            <person name="Li Z."/>
            <person name="Sonstegard T."/>
            <person name="Feng J."/>
            <person name="Danzmann R.G."/>
            <person name="Schroeder S."/>
            <person name="Scheffler B."/>
            <person name="Duke M.V."/>
            <person name="Ballard L."/>
            <person name="Kucuktas H."/>
            <person name="Kaltenboeck L."/>
            <person name="Liu H."/>
            <person name="Armbruster J."/>
            <person name="Xie Y."/>
            <person name="Kirby M.L."/>
            <person name="Tian Y."/>
            <person name="Flanagan M.E."/>
            <person name="Mu W."/>
            <person name="Waldbieser G.C."/>
        </authorList>
    </citation>
    <scope>NUCLEOTIDE SEQUENCE [LARGE SCALE GENOMIC DNA]</scope>
    <source>
        <strain evidence="7">SDA103</strain>
    </source>
</reference>
<proteinExistence type="predicted"/>
<comment type="subcellular location">
    <subcellularLocation>
        <location evidence="1">Cytoplasm</location>
    </subcellularLocation>
</comment>
<evidence type="ECO:0000256" key="4">
    <source>
        <dbReference type="SAM" id="Coils"/>
    </source>
</evidence>
<dbReference type="GeneID" id="108254772"/>
<feature type="domain" description="Cytohesin Ubiquitin Protein Inducing" evidence="6">
    <location>
        <begin position="2"/>
        <end position="136"/>
    </location>
</feature>
<keyword evidence="3 4" id="KW-0175">Coiled coil</keyword>
<dbReference type="PANTHER" id="PTHR16093:SF6">
    <property type="entry name" value="INNATE IMMUNITY ACTIVATOR B"/>
    <property type="match status" value="1"/>
</dbReference>
<evidence type="ECO:0000313" key="10">
    <source>
        <dbReference type="RefSeq" id="XP_017305557.2"/>
    </source>
</evidence>
<protein>
    <submittedName>
        <fullName evidence="8 9">Innate immunity activator b isoform X1</fullName>
    </submittedName>
</protein>